<comment type="caution">
    <text evidence="1">The sequence shown here is derived from an EMBL/GenBank/DDBJ whole genome shotgun (WGS) entry which is preliminary data.</text>
</comment>
<proteinExistence type="predicted"/>
<protein>
    <submittedName>
        <fullName evidence="1">Uncharacterized protein</fullName>
    </submittedName>
</protein>
<dbReference type="EMBL" id="BAABBX010000005">
    <property type="protein sequence ID" value="GAA4185809.1"/>
    <property type="molecule type" value="Genomic_DNA"/>
</dbReference>
<name>A0ABP8AM21_9MICO</name>
<evidence type="ECO:0000313" key="1">
    <source>
        <dbReference type="EMBL" id="GAA4185809.1"/>
    </source>
</evidence>
<keyword evidence="2" id="KW-1185">Reference proteome</keyword>
<evidence type="ECO:0000313" key="2">
    <source>
        <dbReference type="Proteomes" id="UP001500213"/>
    </source>
</evidence>
<sequence>MRLVRETRLRPVHPELKARADEFPRPVEQVREQLAHDAQGDGCLEPAALDG</sequence>
<dbReference type="Proteomes" id="UP001500213">
    <property type="component" value="Unassembled WGS sequence"/>
</dbReference>
<accession>A0ABP8AM21</accession>
<gene>
    <name evidence="1" type="ORF">GCM10022288_08420</name>
</gene>
<organism evidence="1 2">
    <name type="scientific">Gryllotalpicola kribbensis</name>
    <dbReference type="NCBI Taxonomy" id="993084"/>
    <lineage>
        <taxon>Bacteria</taxon>
        <taxon>Bacillati</taxon>
        <taxon>Actinomycetota</taxon>
        <taxon>Actinomycetes</taxon>
        <taxon>Micrococcales</taxon>
        <taxon>Microbacteriaceae</taxon>
        <taxon>Gryllotalpicola</taxon>
    </lineage>
</organism>
<reference evidence="2" key="1">
    <citation type="journal article" date="2019" name="Int. J. Syst. Evol. Microbiol.">
        <title>The Global Catalogue of Microorganisms (GCM) 10K type strain sequencing project: providing services to taxonomists for standard genome sequencing and annotation.</title>
        <authorList>
            <consortium name="The Broad Institute Genomics Platform"/>
            <consortium name="The Broad Institute Genome Sequencing Center for Infectious Disease"/>
            <person name="Wu L."/>
            <person name="Ma J."/>
        </authorList>
    </citation>
    <scope>NUCLEOTIDE SEQUENCE [LARGE SCALE GENOMIC DNA]</scope>
    <source>
        <strain evidence="2">JCM 17593</strain>
    </source>
</reference>